<keyword evidence="4 5" id="KW-0238">DNA-binding</keyword>
<accession>A0AAN9TSJ8</accession>
<organism evidence="8 9">
    <name type="scientific">Parthenolecanium corni</name>
    <dbReference type="NCBI Taxonomy" id="536013"/>
    <lineage>
        <taxon>Eukaryota</taxon>
        <taxon>Metazoa</taxon>
        <taxon>Ecdysozoa</taxon>
        <taxon>Arthropoda</taxon>
        <taxon>Hexapoda</taxon>
        <taxon>Insecta</taxon>
        <taxon>Pterygota</taxon>
        <taxon>Neoptera</taxon>
        <taxon>Paraneoptera</taxon>
        <taxon>Hemiptera</taxon>
        <taxon>Sternorrhyncha</taxon>
        <taxon>Coccoidea</taxon>
        <taxon>Coccidae</taxon>
        <taxon>Parthenolecanium</taxon>
    </lineage>
</organism>
<feature type="domain" description="THAP-type" evidence="7">
    <location>
        <begin position="1"/>
        <end position="97"/>
    </location>
</feature>
<gene>
    <name evidence="8" type="ORF">V9T40_009557</name>
</gene>
<keyword evidence="2 5" id="KW-0863">Zinc-finger</keyword>
<proteinExistence type="predicted"/>
<keyword evidence="9" id="KW-1185">Reference proteome</keyword>
<dbReference type="InterPro" id="IPR052224">
    <property type="entry name" value="THAP_domain_protein"/>
</dbReference>
<evidence type="ECO:0000256" key="6">
    <source>
        <dbReference type="SAM" id="Coils"/>
    </source>
</evidence>
<dbReference type="InterPro" id="IPR006612">
    <property type="entry name" value="THAP_Znf"/>
</dbReference>
<evidence type="ECO:0000256" key="5">
    <source>
        <dbReference type="PROSITE-ProRule" id="PRU00309"/>
    </source>
</evidence>
<sequence>MTKGGSYCAVAECNNSSVKAHKNNLILTFHRFPKDERKKEWLNRCKRMDKINLDRSNNYYVCSAHFDEEDYEPDLRAKLMNEPRKRRLKSTAIPHLNLPSSTSALVTKLGNNNSARHTRMKKKQIKQNISEVLKNTTAPIESMLVVGEVNELDEEMAAVDAVVENETSKENSASSIDEIIKKQQDEINELKSTVASMKTQLDKYSGSKFARIHRFFENRGLTLAFEPRSQVQSGPQQPQSVECASANASVTTTAALRSATHHSPFHKFAIRIPIGGAQKLWLLGAGDRRAVQSIRGSHLSRLFRSLFRLPPLDVRFSLRVRVFYAPYRKHFAVVDHFSHRTPPLCTLLVHRHIEVKCRTNGRVPDAICRTPYAVDPPTIRSEAEGAANRRLAVQEPNPAANTYFCHVRRS</sequence>
<protein>
    <recommendedName>
        <fullName evidence="7">THAP-type domain-containing protein</fullName>
    </recommendedName>
</protein>
<dbReference type="PROSITE" id="PS50950">
    <property type="entry name" value="ZF_THAP"/>
    <property type="match status" value="1"/>
</dbReference>
<feature type="coiled-coil region" evidence="6">
    <location>
        <begin position="173"/>
        <end position="200"/>
    </location>
</feature>
<dbReference type="SMART" id="SM00692">
    <property type="entry name" value="DM3"/>
    <property type="match status" value="1"/>
</dbReference>
<evidence type="ECO:0000256" key="3">
    <source>
        <dbReference type="ARBA" id="ARBA00022833"/>
    </source>
</evidence>
<dbReference type="Pfam" id="PF05485">
    <property type="entry name" value="THAP"/>
    <property type="match status" value="1"/>
</dbReference>
<evidence type="ECO:0000256" key="1">
    <source>
        <dbReference type="ARBA" id="ARBA00022723"/>
    </source>
</evidence>
<dbReference type="EMBL" id="JBBCAQ010000010">
    <property type="protein sequence ID" value="KAK7602116.1"/>
    <property type="molecule type" value="Genomic_DNA"/>
</dbReference>
<dbReference type="GO" id="GO:0003677">
    <property type="term" value="F:DNA binding"/>
    <property type="evidence" value="ECO:0007669"/>
    <property type="project" value="UniProtKB-UniRule"/>
</dbReference>
<dbReference type="PANTHER" id="PTHR46927">
    <property type="entry name" value="AGAP005574-PA"/>
    <property type="match status" value="1"/>
</dbReference>
<keyword evidence="3" id="KW-0862">Zinc</keyword>
<keyword evidence="1" id="KW-0479">Metal-binding</keyword>
<dbReference type="GO" id="GO:0008270">
    <property type="term" value="F:zinc ion binding"/>
    <property type="evidence" value="ECO:0007669"/>
    <property type="project" value="UniProtKB-KW"/>
</dbReference>
<keyword evidence="6" id="KW-0175">Coiled coil</keyword>
<dbReference type="InterPro" id="IPR038441">
    <property type="entry name" value="THAP_Znf_sf"/>
</dbReference>
<evidence type="ECO:0000256" key="4">
    <source>
        <dbReference type="ARBA" id="ARBA00023125"/>
    </source>
</evidence>
<evidence type="ECO:0000256" key="2">
    <source>
        <dbReference type="ARBA" id="ARBA00022771"/>
    </source>
</evidence>
<dbReference type="AlphaFoldDB" id="A0AAN9TSJ8"/>
<dbReference type="SMART" id="SM00980">
    <property type="entry name" value="THAP"/>
    <property type="match status" value="1"/>
</dbReference>
<comment type="caution">
    <text evidence="8">The sequence shown here is derived from an EMBL/GenBank/DDBJ whole genome shotgun (WGS) entry which is preliminary data.</text>
</comment>
<dbReference type="SUPFAM" id="SSF57716">
    <property type="entry name" value="Glucocorticoid receptor-like (DNA-binding domain)"/>
    <property type="match status" value="1"/>
</dbReference>
<reference evidence="8 9" key="1">
    <citation type="submission" date="2024-03" db="EMBL/GenBank/DDBJ databases">
        <title>Adaptation during the transition from Ophiocordyceps entomopathogen to insect associate is accompanied by gene loss and intensified selection.</title>
        <authorList>
            <person name="Ward C.M."/>
            <person name="Onetto C.A."/>
            <person name="Borneman A.R."/>
        </authorList>
    </citation>
    <scope>NUCLEOTIDE SEQUENCE [LARGE SCALE GENOMIC DNA]</scope>
    <source>
        <strain evidence="8">AWRI1</strain>
        <tissue evidence="8">Single Adult Female</tissue>
    </source>
</reference>
<name>A0AAN9TSJ8_9HEMI</name>
<dbReference type="Proteomes" id="UP001367676">
    <property type="component" value="Unassembled WGS sequence"/>
</dbReference>
<dbReference type="Gene3D" id="6.20.210.20">
    <property type="entry name" value="THAP domain"/>
    <property type="match status" value="1"/>
</dbReference>
<evidence type="ECO:0000313" key="8">
    <source>
        <dbReference type="EMBL" id="KAK7602116.1"/>
    </source>
</evidence>
<evidence type="ECO:0000313" key="9">
    <source>
        <dbReference type="Proteomes" id="UP001367676"/>
    </source>
</evidence>
<dbReference type="PANTHER" id="PTHR46927:SF3">
    <property type="entry name" value="THAP-TYPE DOMAIN-CONTAINING PROTEIN"/>
    <property type="match status" value="1"/>
</dbReference>
<evidence type="ECO:0000259" key="7">
    <source>
        <dbReference type="PROSITE" id="PS50950"/>
    </source>
</evidence>